<dbReference type="Gene3D" id="3.30.365.10">
    <property type="entry name" value="Aldehyde oxidase/xanthine dehydrogenase, molybdopterin binding domain"/>
    <property type="match status" value="1"/>
</dbReference>
<dbReference type="EMBL" id="AWWV01011166">
    <property type="protein sequence ID" value="OMO73713.1"/>
    <property type="molecule type" value="Genomic_DNA"/>
</dbReference>
<keyword evidence="1" id="KW-0812">Transmembrane</keyword>
<sequence length="124" mass="13721">MEIVTRPYYSHSSVGCIIRVYLKAPFGSIECYWITAKSYDITILGSRITLLVLTFWGPPLLLGLAGSFHYATRAAIKEAKRQLSSWSGHQNEPDSTFQLEVAATMPVVKAHCGLDCVERPSAKS</sequence>
<evidence type="ECO:0000313" key="3">
    <source>
        <dbReference type="Proteomes" id="UP000188268"/>
    </source>
</evidence>
<keyword evidence="3" id="KW-1185">Reference proteome</keyword>
<organism evidence="2 3">
    <name type="scientific">Corchorus capsularis</name>
    <name type="common">Jute</name>
    <dbReference type="NCBI Taxonomy" id="210143"/>
    <lineage>
        <taxon>Eukaryota</taxon>
        <taxon>Viridiplantae</taxon>
        <taxon>Streptophyta</taxon>
        <taxon>Embryophyta</taxon>
        <taxon>Tracheophyta</taxon>
        <taxon>Spermatophyta</taxon>
        <taxon>Magnoliopsida</taxon>
        <taxon>eudicotyledons</taxon>
        <taxon>Gunneridae</taxon>
        <taxon>Pentapetalae</taxon>
        <taxon>rosids</taxon>
        <taxon>malvids</taxon>
        <taxon>Malvales</taxon>
        <taxon>Malvaceae</taxon>
        <taxon>Grewioideae</taxon>
        <taxon>Apeibeae</taxon>
        <taxon>Corchorus</taxon>
    </lineage>
</organism>
<keyword evidence="1" id="KW-0472">Membrane</keyword>
<reference evidence="2 3" key="1">
    <citation type="submission" date="2013-09" db="EMBL/GenBank/DDBJ databases">
        <title>Corchorus capsularis genome sequencing.</title>
        <authorList>
            <person name="Alam M."/>
            <person name="Haque M.S."/>
            <person name="Islam M.S."/>
            <person name="Emdad E.M."/>
            <person name="Islam M.M."/>
            <person name="Ahmed B."/>
            <person name="Halim A."/>
            <person name="Hossen Q.M.M."/>
            <person name="Hossain M.Z."/>
            <person name="Ahmed R."/>
            <person name="Khan M.M."/>
            <person name="Islam R."/>
            <person name="Rashid M.M."/>
            <person name="Khan S.A."/>
            <person name="Rahman M.S."/>
            <person name="Alam M."/>
        </authorList>
    </citation>
    <scope>NUCLEOTIDE SEQUENCE [LARGE SCALE GENOMIC DNA]</scope>
    <source>
        <strain evidence="3">cv. CVL-1</strain>
        <tissue evidence="2">Whole seedling</tissue>
    </source>
</reference>
<evidence type="ECO:0000313" key="2">
    <source>
        <dbReference type="EMBL" id="OMO73713.1"/>
    </source>
</evidence>
<accession>A0A1R3HTM3</accession>
<dbReference type="Proteomes" id="UP000188268">
    <property type="component" value="Unassembled WGS sequence"/>
</dbReference>
<dbReference type="Gramene" id="OMO73713">
    <property type="protein sequence ID" value="OMO73713"/>
    <property type="gene ID" value="CCACVL1_17174"/>
</dbReference>
<dbReference type="OrthoDB" id="682126at2759"/>
<evidence type="ECO:0000256" key="1">
    <source>
        <dbReference type="SAM" id="Phobius"/>
    </source>
</evidence>
<name>A0A1R3HTM3_COCAP</name>
<keyword evidence="1" id="KW-1133">Transmembrane helix</keyword>
<feature type="transmembrane region" description="Helical" evidence="1">
    <location>
        <begin position="48"/>
        <end position="71"/>
    </location>
</feature>
<protein>
    <submittedName>
        <fullName evidence="2">Aldehyde oxidase 4-like protein</fullName>
    </submittedName>
</protein>
<comment type="caution">
    <text evidence="2">The sequence shown here is derived from an EMBL/GenBank/DDBJ whole genome shotgun (WGS) entry which is preliminary data.</text>
</comment>
<dbReference type="AlphaFoldDB" id="A0A1R3HTM3"/>
<proteinExistence type="predicted"/>
<gene>
    <name evidence="2" type="ORF">CCACVL1_17174</name>
</gene>
<dbReference type="STRING" id="210143.A0A1R3HTM3"/>